<dbReference type="InterPro" id="IPR011990">
    <property type="entry name" value="TPR-like_helical_dom_sf"/>
</dbReference>
<dbReference type="PANTHER" id="PTHR11102">
    <property type="entry name" value="SEL-1-LIKE PROTEIN"/>
    <property type="match status" value="1"/>
</dbReference>
<evidence type="ECO:0008006" key="3">
    <source>
        <dbReference type="Google" id="ProtNLM"/>
    </source>
</evidence>
<keyword evidence="2" id="KW-1185">Reference proteome</keyword>
<evidence type="ECO:0000313" key="1">
    <source>
        <dbReference type="EMBL" id="ANB51101.1"/>
    </source>
</evidence>
<dbReference type="Gene3D" id="1.25.40.10">
    <property type="entry name" value="Tetratricopeptide repeat domain"/>
    <property type="match status" value="1"/>
</dbReference>
<dbReference type="EMBL" id="KU877344">
    <property type="protein sequence ID" value="ANB51101.1"/>
    <property type="molecule type" value="Genomic_DNA"/>
</dbReference>
<dbReference type="KEGG" id="vg:80513463"/>
<dbReference type="Proteomes" id="UP000241365">
    <property type="component" value="Segment"/>
</dbReference>
<proteinExistence type="predicted"/>
<protein>
    <recommendedName>
        <fullName evidence="3">Sel1-like repeat-containing protein</fullName>
    </recommendedName>
</protein>
<dbReference type="Pfam" id="PF08238">
    <property type="entry name" value="Sel1"/>
    <property type="match status" value="4"/>
</dbReference>
<dbReference type="RefSeq" id="YP_010776852.1">
    <property type="nucleotide sequence ID" value="NC_075034.1"/>
</dbReference>
<name>A0A160EQX9_9VIRU</name>
<dbReference type="PANTHER" id="PTHR11102:SF160">
    <property type="entry name" value="ERAD-ASSOCIATED E3 UBIQUITIN-PROTEIN LIGASE COMPONENT HRD3"/>
    <property type="match status" value="1"/>
</dbReference>
<reference evidence="1 2" key="1">
    <citation type="journal article" date="2016" name="Genome Announc.">
        <title>Complete Genome Sequence of a New Megavirus Family Member Isolated from an Inland Water Lake for the First Time in India.</title>
        <authorList>
            <person name="Chatterjee A."/>
            <person name="Ali F."/>
            <person name="Bange D."/>
            <person name="Kondabagil K."/>
        </authorList>
    </citation>
    <scope>NUCLEOTIDE SEQUENCE [LARGE SCALE GENOMIC DNA]</scope>
    <source>
        <strain evidence="1">1</strain>
    </source>
</reference>
<sequence length="506" mass="59697">MDYQNKSIKQLAKLAENDDVQAQDEIINRYMIHGKDYLIEYLVDIFKWNNLYQKCLANQKYIYVVIQMRKPDTYYEIIEKLYPIIESEAVSGNALAQCNLGYITSGIIAIRWLGKSAYQGCVYAQCELAKIYIDRFFRNVAYDYARSAAKSGNAVAENILGSMYFHGWHVSKNHDKALKWYTRSAEKNYAPGQISMSIYYSPSNRVDSNPLLEFEWIKKAAKQGLVQSQYKIACRYDQPNFKFHDKQKALKWYKRAANGGNKYAQKFMASKCLSDGDIAQVLYWYFKLEKKNKIMEYLTTQNNDTVNITNSKIELLRRKFNKHFQKNIDNILPKCQILIIKNKYHSTDEFSNQRLKYCETLEDHIIKIIKWDTALTNISTSEFIISCLEFKTLTISLNIQEYQDKTGITPWIKQFRIQNQNYLLLFQANVELIEEITQYKNQIINQHDKFIELINLNHNNDTSLSDPILKLYDELLKIYSSMLSKLTNEDNIRNLRFQARYKFLYK</sequence>
<dbReference type="InterPro" id="IPR006597">
    <property type="entry name" value="Sel1-like"/>
</dbReference>
<dbReference type="SUPFAM" id="SSF81901">
    <property type="entry name" value="HCP-like"/>
    <property type="match status" value="1"/>
</dbReference>
<dbReference type="GeneID" id="80513463"/>
<dbReference type="InterPro" id="IPR050767">
    <property type="entry name" value="Sel1_AlgK"/>
</dbReference>
<evidence type="ECO:0000313" key="2">
    <source>
        <dbReference type="Proteomes" id="UP000241365"/>
    </source>
</evidence>
<organism evidence="1 2">
    <name type="scientific">Powai lake megavirus</name>
    <dbReference type="NCBI Taxonomy" id="1842663"/>
    <lineage>
        <taxon>Viruses</taxon>
        <taxon>Varidnaviria</taxon>
        <taxon>Bamfordvirae</taxon>
        <taxon>Nucleocytoviricota</taxon>
        <taxon>Megaviricetes</taxon>
        <taxon>Imitervirales</taxon>
        <taxon>Mimiviridae</taxon>
        <taxon>Megamimivirinae</taxon>
        <taxon>Megavirus</taxon>
        <taxon>Megavirus powaiense</taxon>
    </lineage>
</organism>
<dbReference type="SMART" id="SM00671">
    <property type="entry name" value="SEL1"/>
    <property type="match status" value="5"/>
</dbReference>
<accession>A0A160EQX9</accession>